<dbReference type="SUPFAM" id="SSF53448">
    <property type="entry name" value="Nucleotide-diphospho-sugar transferases"/>
    <property type="match status" value="1"/>
</dbReference>
<organism evidence="2 3">
    <name type="scientific">Candidatus Ryanbacteria bacterium CG10_big_fil_rev_8_21_14_0_10_43_42</name>
    <dbReference type="NCBI Taxonomy" id="1974864"/>
    <lineage>
        <taxon>Bacteria</taxon>
        <taxon>Candidatus Ryaniibacteriota</taxon>
    </lineage>
</organism>
<sequence>MKISIIIPTYNEERTIREVVHAVKEASFGFEAEREIIVVDDGSMDETRNILSSLEDIIVIQMKYNRGKGAALKKGFEKATGDIILIQDADLEYTPKDYPILLKPFREGGADIVYGSRFRGESQRMLYFWHFMGNKFLTLLSNMFTNLNLSDMETGFKVFRKEVIMDITPKLMSKRFGIEPEITARIAHSPKKWRLYEVPINYYGRTYKEGKKIGWRDGIKAIGAIFYFNLINRV</sequence>
<dbReference type="InterPro" id="IPR029044">
    <property type="entry name" value="Nucleotide-diphossugar_trans"/>
</dbReference>
<accession>A0A2M8KXE6</accession>
<dbReference type="PANTHER" id="PTHR48090:SF7">
    <property type="entry name" value="RFBJ PROTEIN"/>
    <property type="match status" value="1"/>
</dbReference>
<evidence type="ECO:0000259" key="1">
    <source>
        <dbReference type="Pfam" id="PF00535"/>
    </source>
</evidence>
<dbReference type="CDD" id="cd04179">
    <property type="entry name" value="DPM_DPG-synthase_like"/>
    <property type="match status" value="1"/>
</dbReference>
<reference evidence="3" key="1">
    <citation type="submission" date="2017-09" db="EMBL/GenBank/DDBJ databases">
        <title>Depth-based differentiation of microbial function through sediment-hosted aquifers and enrichment of novel symbionts in the deep terrestrial subsurface.</title>
        <authorList>
            <person name="Probst A.J."/>
            <person name="Ladd B."/>
            <person name="Jarett J.K."/>
            <person name="Geller-Mcgrath D.E."/>
            <person name="Sieber C.M.K."/>
            <person name="Emerson J.B."/>
            <person name="Anantharaman K."/>
            <person name="Thomas B.C."/>
            <person name="Malmstrom R."/>
            <person name="Stieglmeier M."/>
            <person name="Klingl A."/>
            <person name="Woyke T."/>
            <person name="Ryan C.M."/>
            <person name="Banfield J.F."/>
        </authorList>
    </citation>
    <scope>NUCLEOTIDE SEQUENCE [LARGE SCALE GENOMIC DNA]</scope>
</reference>
<evidence type="ECO:0000313" key="3">
    <source>
        <dbReference type="Proteomes" id="UP000229098"/>
    </source>
</evidence>
<gene>
    <name evidence="2" type="ORF">COU90_02070</name>
</gene>
<dbReference type="InterPro" id="IPR001173">
    <property type="entry name" value="Glyco_trans_2-like"/>
</dbReference>
<keyword evidence="2" id="KW-0808">Transferase</keyword>
<dbReference type="Gene3D" id="3.90.550.10">
    <property type="entry name" value="Spore Coat Polysaccharide Biosynthesis Protein SpsA, Chain A"/>
    <property type="match status" value="1"/>
</dbReference>
<dbReference type="EMBL" id="PFEF01000005">
    <property type="protein sequence ID" value="PJE64604.1"/>
    <property type="molecule type" value="Genomic_DNA"/>
</dbReference>
<comment type="caution">
    <text evidence="2">The sequence shown here is derived from an EMBL/GenBank/DDBJ whole genome shotgun (WGS) entry which is preliminary data.</text>
</comment>
<dbReference type="InterPro" id="IPR050256">
    <property type="entry name" value="Glycosyltransferase_2"/>
</dbReference>
<dbReference type="Proteomes" id="UP000229098">
    <property type="component" value="Unassembled WGS sequence"/>
</dbReference>
<dbReference type="Pfam" id="PF00535">
    <property type="entry name" value="Glycos_transf_2"/>
    <property type="match status" value="1"/>
</dbReference>
<evidence type="ECO:0000313" key="2">
    <source>
        <dbReference type="EMBL" id="PJE64604.1"/>
    </source>
</evidence>
<dbReference type="PANTHER" id="PTHR48090">
    <property type="entry name" value="UNDECAPRENYL-PHOSPHATE 4-DEOXY-4-FORMAMIDO-L-ARABINOSE TRANSFERASE-RELATED"/>
    <property type="match status" value="1"/>
</dbReference>
<dbReference type="AlphaFoldDB" id="A0A2M8KXE6"/>
<proteinExistence type="predicted"/>
<dbReference type="GO" id="GO:0016740">
    <property type="term" value="F:transferase activity"/>
    <property type="evidence" value="ECO:0007669"/>
    <property type="project" value="UniProtKB-KW"/>
</dbReference>
<protein>
    <submittedName>
        <fullName evidence="2">Glycosyl transferase</fullName>
    </submittedName>
</protein>
<feature type="domain" description="Glycosyltransferase 2-like" evidence="1">
    <location>
        <begin position="4"/>
        <end position="167"/>
    </location>
</feature>
<name>A0A2M8KXE6_9BACT</name>